<accession>A0A1X1XUY5</accession>
<keyword evidence="1" id="KW-0732">Signal</keyword>
<proteinExistence type="predicted"/>
<protein>
    <recommendedName>
        <fullName evidence="4">DUF3060 domain-containing protein</fullName>
    </recommendedName>
</protein>
<reference evidence="2 3" key="1">
    <citation type="submission" date="2016-01" db="EMBL/GenBank/DDBJ databases">
        <title>The new phylogeny of the genus Mycobacterium.</title>
        <authorList>
            <person name="Tarcisio F."/>
            <person name="Conor M."/>
            <person name="Antonella G."/>
            <person name="Elisabetta G."/>
            <person name="Giulia F.S."/>
            <person name="Sara T."/>
            <person name="Anna F."/>
            <person name="Clotilde B."/>
            <person name="Roberto B."/>
            <person name="Veronica D.S."/>
            <person name="Fabio R."/>
            <person name="Monica P."/>
            <person name="Olivier J."/>
            <person name="Enrico T."/>
            <person name="Nicola S."/>
        </authorList>
    </citation>
    <scope>NUCLEOTIDE SEQUENCE [LARGE SCALE GENOMIC DNA]</scope>
    <source>
        <strain evidence="2 3">DSM 45166</strain>
    </source>
</reference>
<dbReference type="Pfam" id="PF11259">
    <property type="entry name" value="DUF3060"/>
    <property type="match status" value="1"/>
</dbReference>
<evidence type="ECO:0008006" key="4">
    <source>
        <dbReference type="Google" id="ProtNLM"/>
    </source>
</evidence>
<evidence type="ECO:0000256" key="1">
    <source>
        <dbReference type="SAM" id="SignalP"/>
    </source>
</evidence>
<dbReference type="PROSITE" id="PS51257">
    <property type="entry name" value="PROKAR_LIPOPROTEIN"/>
    <property type="match status" value="1"/>
</dbReference>
<dbReference type="EMBL" id="LQPE01000132">
    <property type="protein sequence ID" value="ORW02599.1"/>
    <property type="molecule type" value="Genomic_DNA"/>
</dbReference>
<dbReference type="Proteomes" id="UP000193487">
    <property type="component" value="Unassembled WGS sequence"/>
</dbReference>
<evidence type="ECO:0000313" key="3">
    <source>
        <dbReference type="Proteomes" id="UP000193487"/>
    </source>
</evidence>
<feature type="signal peptide" evidence="1">
    <location>
        <begin position="1"/>
        <end position="25"/>
    </location>
</feature>
<gene>
    <name evidence="2" type="ORF">AWC14_06670</name>
</gene>
<feature type="chain" id="PRO_5038663803" description="DUF3060 domain-containing protein" evidence="1">
    <location>
        <begin position="26"/>
        <end position="124"/>
    </location>
</feature>
<dbReference type="InterPro" id="IPR021417">
    <property type="entry name" value="DUF3060"/>
</dbReference>
<dbReference type="RefSeq" id="WP_045382607.1">
    <property type="nucleotide sequence ID" value="NZ_BBKA01000085.1"/>
</dbReference>
<sequence length="124" mass="12964">MKWTTLGRTSAACAIAIGCTLFAGAATASAKNGDTHITGEGVEQTVDCNNATLIVNGTYNSVNALGTCWAVTVMGSGNTVVADTVVNDITVYGSDETVYFRNGDPVIWDRGRELGMVNRINRAA</sequence>
<name>A0A1X1XUY5_9MYCO</name>
<evidence type="ECO:0000313" key="2">
    <source>
        <dbReference type="EMBL" id="ORW02599.1"/>
    </source>
</evidence>
<organism evidence="2 3">
    <name type="scientific">Mycobacterium kyorinense</name>
    <dbReference type="NCBI Taxonomy" id="487514"/>
    <lineage>
        <taxon>Bacteria</taxon>
        <taxon>Bacillati</taxon>
        <taxon>Actinomycetota</taxon>
        <taxon>Actinomycetes</taxon>
        <taxon>Mycobacteriales</taxon>
        <taxon>Mycobacteriaceae</taxon>
        <taxon>Mycobacterium</taxon>
    </lineage>
</organism>
<keyword evidence="3" id="KW-1185">Reference proteome</keyword>
<comment type="caution">
    <text evidence="2">The sequence shown here is derived from an EMBL/GenBank/DDBJ whole genome shotgun (WGS) entry which is preliminary data.</text>
</comment>
<dbReference type="AlphaFoldDB" id="A0A1X1XUY5"/>